<dbReference type="PATRIC" id="fig|172049.5.peg.2185"/>
<dbReference type="AlphaFoldDB" id="A0A101ELD9"/>
<evidence type="ECO:0000313" key="1">
    <source>
        <dbReference type="EMBL" id="KUK17523.1"/>
    </source>
</evidence>
<comment type="caution">
    <text evidence="1">The sequence shown here is derived from an EMBL/GenBank/DDBJ whole genome shotgun (WGS) entry which is preliminary data.</text>
</comment>
<dbReference type="Pfam" id="PF09999">
    <property type="entry name" value="DUF2240"/>
    <property type="match status" value="1"/>
</dbReference>
<gene>
    <name evidence="1" type="ORF">XD54_1204</name>
</gene>
<evidence type="ECO:0000313" key="2">
    <source>
        <dbReference type="Proteomes" id="UP000053911"/>
    </source>
</evidence>
<dbReference type="InterPro" id="IPR018716">
    <property type="entry name" value="DUF2240"/>
</dbReference>
<organism evidence="1 2">
    <name type="scientific">Thermococcus sibiricus</name>
    <dbReference type="NCBI Taxonomy" id="172049"/>
    <lineage>
        <taxon>Archaea</taxon>
        <taxon>Methanobacteriati</taxon>
        <taxon>Methanobacteriota</taxon>
        <taxon>Thermococci</taxon>
        <taxon>Thermococcales</taxon>
        <taxon>Thermococcaceae</taxon>
        <taxon>Thermococcus</taxon>
    </lineage>
</organism>
<dbReference type="Proteomes" id="UP000053911">
    <property type="component" value="Unassembled WGS sequence"/>
</dbReference>
<accession>A0A101ELD9</accession>
<proteinExistence type="predicted"/>
<protein>
    <recommendedName>
        <fullName evidence="3">DUF2240 family protein</fullName>
    </recommendedName>
</protein>
<reference evidence="2" key="1">
    <citation type="journal article" date="2015" name="MBio">
        <title>Genome-Resolved Metagenomic Analysis Reveals Roles for Candidate Phyla and Other Microbial Community Members in Biogeochemical Transformations in Oil Reservoirs.</title>
        <authorList>
            <person name="Hu P."/>
            <person name="Tom L."/>
            <person name="Singh A."/>
            <person name="Thomas B.C."/>
            <person name="Baker B.J."/>
            <person name="Piceno Y.M."/>
            <person name="Andersen G.L."/>
            <person name="Banfield J.F."/>
        </authorList>
    </citation>
    <scope>NUCLEOTIDE SEQUENCE [LARGE SCALE GENOMIC DNA]</scope>
</reference>
<sequence>MEALRHAILYKGSNEFSKPELIGTIVLRLGLMNYMEAKNLIEEAIKRGIIEQKGDRLVIREEMLKEEEKQEDLFGEMINYIAKQLEWSHLEVLEELDKFSERYGDLDKKVVAYLYGLDKGIDMSKFKDKLEV</sequence>
<name>A0A101ELD9_9EURY</name>
<dbReference type="EMBL" id="LGFD01000021">
    <property type="protein sequence ID" value="KUK17523.1"/>
    <property type="molecule type" value="Genomic_DNA"/>
</dbReference>
<evidence type="ECO:0008006" key="3">
    <source>
        <dbReference type="Google" id="ProtNLM"/>
    </source>
</evidence>